<dbReference type="EMBL" id="BGPR01085042">
    <property type="protein sequence ID" value="GBL97847.1"/>
    <property type="molecule type" value="Genomic_DNA"/>
</dbReference>
<sequence length="107" mass="11748">MCCREGKTRAFNADHFWETGLRISHRTNRLSFGGMCATRMRGSILADNKILYLFRKYLLRSLVKARDGYGASFEVSSTSGSLHNTLPPNPAVTGHATSILVGRISAG</sequence>
<reference evidence="2 3" key="1">
    <citation type="journal article" date="2019" name="Sci. Rep.">
        <title>Orb-weaving spider Araneus ventricosus genome elucidates the spidroin gene catalogue.</title>
        <authorList>
            <person name="Kono N."/>
            <person name="Nakamura H."/>
            <person name="Ohtoshi R."/>
            <person name="Moran D.A.P."/>
            <person name="Shinohara A."/>
            <person name="Yoshida Y."/>
            <person name="Fujiwara M."/>
            <person name="Mori M."/>
            <person name="Tomita M."/>
            <person name="Arakawa K."/>
        </authorList>
    </citation>
    <scope>NUCLEOTIDE SEQUENCE [LARGE SCALE GENOMIC DNA]</scope>
</reference>
<evidence type="ECO:0000313" key="2">
    <source>
        <dbReference type="EMBL" id="GBL97847.1"/>
    </source>
</evidence>
<protein>
    <submittedName>
        <fullName evidence="2">Uncharacterized protein</fullName>
    </submittedName>
</protein>
<gene>
    <name evidence="2" type="ORF">AVEN_211517_1</name>
    <name evidence="1" type="ORF">AVEN_54483_1</name>
</gene>
<evidence type="ECO:0000313" key="3">
    <source>
        <dbReference type="Proteomes" id="UP000499080"/>
    </source>
</evidence>
<proteinExistence type="predicted"/>
<dbReference type="EMBL" id="BGPR01085031">
    <property type="protein sequence ID" value="GBL97796.1"/>
    <property type="molecule type" value="Genomic_DNA"/>
</dbReference>
<evidence type="ECO:0000313" key="1">
    <source>
        <dbReference type="EMBL" id="GBL97796.1"/>
    </source>
</evidence>
<dbReference type="AlphaFoldDB" id="A0A4Y2C256"/>
<accession>A0A4Y2C256</accession>
<dbReference type="Proteomes" id="UP000499080">
    <property type="component" value="Unassembled WGS sequence"/>
</dbReference>
<organism evidence="2 3">
    <name type="scientific">Araneus ventricosus</name>
    <name type="common">Orbweaver spider</name>
    <name type="synonym">Epeira ventricosa</name>
    <dbReference type="NCBI Taxonomy" id="182803"/>
    <lineage>
        <taxon>Eukaryota</taxon>
        <taxon>Metazoa</taxon>
        <taxon>Ecdysozoa</taxon>
        <taxon>Arthropoda</taxon>
        <taxon>Chelicerata</taxon>
        <taxon>Arachnida</taxon>
        <taxon>Araneae</taxon>
        <taxon>Araneomorphae</taxon>
        <taxon>Entelegynae</taxon>
        <taxon>Araneoidea</taxon>
        <taxon>Araneidae</taxon>
        <taxon>Araneus</taxon>
    </lineage>
</organism>
<name>A0A4Y2C256_ARAVE</name>
<comment type="caution">
    <text evidence="2">The sequence shown here is derived from an EMBL/GenBank/DDBJ whole genome shotgun (WGS) entry which is preliminary data.</text>
</comment>
<keyword evidence="3" id="KW-1185">Reference proteome</keyword>